<dbReference type="Pfam" id="PF07693">
    <property type="entry name" value="KAP_NTPase"/>
    <property type="match status" value="1"/>
</dbReference>
<dbReference type="EMBL" id="BMFT01000001">
    <property type="protein sequence ID" value="GGH17210.1"/>
    <property type="molecule type" value="Genomic_DNA"/>
</dbReference>
<accession>A0ABQ1YAL9</accession>
<proteinExistence type="predicted"/>
<feature type="domain" description="KAP NTPase" evidence="1">
    <location>
        <begin position="21"/>
        <end position="201"/>
    </location>
</feature>
<keyword evidence="3" id="KW-1185">Reference proteome</keyword>
<dbReference type="InterPro" id="IPR027417">
    <property type="entry name" value="P-loop_NTPase"/>
</dbReference>
<evidence type="ECO:0000259" key="1">
    <source>
        <dbReference type="Pfam" id="PF07693"/>
    </source>
</evidence>
<dbReference type="Gene3D" id="3.40.50.300">
    <property type="entry name" value="P-loop containing nucleotide triphosphate hydrolases"/>
    <property type="match status" value="1"/>
</dbReference>
<protein>
    <recommendedName>
        <fullName evidence="1">KAP NTPase domain-containing protein</fullName>
    </recommendedName>
</protein>
<sequence length="573" mass="67515">MKANEVLGILNQFIDSSYQKILIKGNWGIGKTKYVSDFIKSHSNTCYISLFGKRDVNSIIQEIYFSIIESAPRGKIKKYISVFREKMNTFDISYFGVSLSIPLIENIHITLNKELHRKETLIIVFDDLERRHEELDIKEVFGVVDSLSKIEKIKIVLVAASDQFEEKDKGTFEKYQEKAIDRTYKIEKFADEAPMQILGESVWEVIEIFTEDFKFSNLRTFEKTSLFIKEVIQTLGEDIFSDLFTRADLYRMCFASVFFVVEHNSEMKLIISDPNEKDATMRKAFHSAGESGIVEYLYRYILKSSMDNLMSKSLFPHIKSWYETGSFTKSELVSLITSINNYKEEPHNFFSSEPEILAIIKNTREQITYLTGEEDIEYIINKLSNAFEWCEVLCIDFEISNDEIVKLLENSNLFKIDTTKSLYEHKVVKYHRFAGNERIMTLINQINEIIKSKYFTGLLNQIDIELKKETYNKSFLKHLNDSLHYIKDDKSLRTLLLKRISASDFFFPIPSNKISDSQWDWCHLINNLLKEIEHQWNLSNYYEEFKSYVYDLPIYKSDKLLQHRLKYLFETDR</sequence>
<dbReference type="InterPro" id="IPR011646">
    <property type="entry name" value="KAP_P-loop"/>
</dbReference>
<dbReference type="RefSeq" id="WP_188536833.1">
    <property type="nucleotide sequence ID" value="NZ_BMFT01000001.1"/>
</dbReference>
<name>A0ABQ1YAL9_9BACL</name>
<evidence type="ECO:0000313" key="3">
    <source>
        <dbReference type="Proteomes" id="UP000659344"/>
    </source>
</evidence>
<dbReference type="Proteomes" id="UP000659344">
    <property type="component" value="Unassembled WGS sequence"/>
</dbReference>
<comment type="caution">
    <text evidence="2">The sequence shown here is derived from an EMBL/GenBank/DDBJ whole genome shotgun (WGS) entry which is preliminary data.</text>
</comment>
<gene>
    <name evidence="2" type="ORF">GCM10008013_12390</name>
</gene>
<evidence type="ECO:0000313" key="2">
    <source>
        <dbReference type="EMBL" id="GGH17210.1"/>
    </source>
</evidence>
<organism evidence="2 3">
    <name type="scientific">Paenibacillus segetis</name>
    <dbReference type="NCBI Taxonomy" id="1325360"/>
    <lineage>
        <taxon>Bacteria</taxon>
        <taxon>Bacillati</taxon>
        <taxon>Bacillota</taxon>
        <taxon>Bacilli</taxon>
        <taxon>Bacillales</taxon>
        <taxon>Paenibacillaceae</taxon>
        <taxon>Paenibacillus</taxon>
    </lineage>
</organism>
<reference evidence="3" key="1">
    <citation type="journal article" date="2019" name="Int. J. Syst. Evol. Microbiol.">
        <title>The Global Catalogue of Microorganisms (GCM) 10K type strain sequencing project: providing services to taxonomists for standard genome sequencing and annotation.</title>
        <authorList>
            <consortium name="The Broad Institute Genomics Platform"/>
            <consortium name="The Broad Institute Genome Sequencing Center for Infectious Disease"/>
            <person name="Wu L."/>
            <person name="Ma J."/>
        </authorList>
    </citation>
    <scope>NUCLEOTIDE SEQUENCE [LARGE SCALE GENOMIC DNA]</scope>
    <source>
        <strain evidence="3">CGMCC 1.12769</strain>
    </source>
</reference>